<name>A0A5S9C1C5_9CAUD</name>
<evidence type="ECO:0000313" key="1">
    <source>
        <dbReference type="EMBL" id="BBI90803.1"/>
    </source>
</evidence>
<dbReference type="EMBL" id="AP019525">
    <property type="protein sequence ID" value="BBI90803.1"/>
    <property type="molecule type" value="Genomic_DNA"/>
</dbReference>
<evidence type="ECO:0000313" key="2">
    <source>
        <dbReference type="Proteomes" id="UP000424080"/>
    </source>
</evidence>
<dbReference type="Proteomes" id="UP000424080">
    <property type="component" value="Segment"/>
</dbReference>
<protein>
    <submittedName>
        <fullName evidence="1">Uncharacterized protein</fullName>
    </submittedName>
</protein>
<reference evidence="1 2" key="1">
    <citation type="journal article" date="2019" name="Arch. Virol.">
        <title>A novel jumbo Tenacibaculum maritimum lytic phage with head-fiber-like appendages.</title>
        <authorList>
            <person name="Kawato Y."/>
            <person name="Istiqomah I."/>
            <person name="Gaafar A.Y."/>
            <person name="Hanaoka M."/>
            <person name="Ishimaru K."/>
            <person name="Yasuike M."/>
            <person name="Nishiki I."/>
            <person name="Nakamura Y."/>
            <person name="Fujiwara A."/>
            <person name="Nakai T."/>
        </authorList>
    </citation>
    <scope>NUCLEOTIDE SEQUENCE [LARGE SCALE GENOMIC DNA]</scope>
    <source>
        <strain evidence="1 2">PTm5</strain>
    </source>
</reference>
<sequence>MKENTLHINKPSKALLSFLDKLKEDKRKTKEDLRNNKHLYFK</sequence>
<organism evidence="1 2">
    <name type="scientific">Tenacibaculum phage PTm5</name>
    <dbReference type="NCBI Taxonomy" id="2547426"/>
    <lineage>
        <taxon>Viruses</taxon>
        <taxon>Duplodnaviria</taxon>
        <taxon>Heunggongvirae</taxon>
        <taxon>Uroviricota</taxon>
        <taxon>Caudoviricetes</taxon>
        <taxon>Shirahamavirus</taxon>
        <taxon>Shirahamavirus PTm1</taxon>
    </lineage>
</organism>
<proteinExistence type="predicted"/>
<accession>A0A5S9C1C5</accession>